<reference evidence="8 9" key="1">
    <citation type="submission" date="2016-11" db="EMBL/GenBank/DDBJ databases">
        <authorList>
            <person name="Jaros S."/>
            <person name="Januszkiewicz K."/>
            <person name="Wedrychowicz H."/>
        </authorList>
    </citation>
    <scope>NUCLEOTIDE SEQUENCE [LARGE SCALE GENOMIC DNA]</scope>
    <source>
        <strain evidence="8 9">DSM 21758</strain>
    </source>
</reference>
<dbReference type="Gene3D" id="2.20.28.10">
    <property type="match status" value="1"/>
</dbReference>
<keyword evidence="4" id="KW-0249">Electron transport</keyword>
<evidence type="ECO:0000256" key="2">
    <source>
        <dbReference type="ARBA" id="ARBA00022448"/>
    </source>
</evidence>
<accession>A0A1M6D4N3</accession>
<evidence type="ECO:0000256" key="4">
    <source>
        <dbReference type="ARBA" id="ARBA00022982"/>
    </source>
</evidence>
<evidence type="ECO:0000313" key="8">
    <source>
        <dbReference type="EMBL" id="SHI68043.1"/>
    </source>
</evidence>
<evidence type="ECO:0000256" key="3">
    <source>
        <dbReference type="ARBA" id="ARBA00022723"/>
    </source>
</evidence>
<dbReference type="AlphaFoldDB" id="A0A1M6D4N3"/>
<keyword evidence="9" id="KW-1185">Reference proteome</keyword>
<dbReference type="SUPFAM" id="SSF47240">
    <property type="entry name" value="Ferritin-like"/>
    <property type="match status" value="1"/>
</dbReference>
<dbReference type="EMBL" id="FQZB01000004">
    <property type="protein sequence ID" value="SHI68043.1"/>
    <property type="molecule type" value="Genomic_DNA"/>
</dbReference>
<dbReference type="InterPro" id="IPR024934">
    <property type="entry name" value="Rubredoxin-like_dom"/>
</dbReference>
<dbReference type="InterPro" id="IPR003251">
    <property type="entry name" value="Rr_diiron-bd_dom"/>
</dbReference>
<dbReference type="CDD" id="cd01041">
    <property type="entry name" value="Rubrerythrin"/>
    <property type="match status" value="1"/>
</dbReference>
<dbReference type="PROSITE" id="PS50903">
    <property type="entry name" value="RUBREDOXIN_LIKE"/>
    <property type="match status" value="1"/>
</dbReference>
<proteinExistence type="predicted"/>
<keyword evidence="5" id="KW-0408">Iron</keyword>
<dbReference type="Pfam" id="PF02915">
    <property type="entry name" value="Rubrerythrin"/>
    <property type="match status" value="2"/>
</dbReference>
<sequence length="182" mass="21143">MKNFKGTETEKNLYKTFAIEARTNNIYIMFAEKAKREGYQWVAQVFETLAGNELAHSRAAYAKYLNNIKATEENLDFSVNREEDVTKMYKEFEKIAHSEGLDELAHFFKELQETEESHVEIYSDLLDRFKNGGIFHSKKPIYWVCLNCGYVHEGISAPNDCPCCGFPQAYFKPKCDYDSIIK</sequence>
<dbReference type="OrthoDB" id="9799749at2"/>
<evidence type="ECO:0000259" key="6">
    <source>
        <dbReference type="PROSITE" id="PS50903"/>
    </source>
</evidence>
<evidence type="ECO:0000313" key="9">
    <source>
        <dbReference type="Proteomes" id="UP000184310"/>
    </source>
</evidence>
<dbReference type="GO" id="GO:0005506">
    <property type="term" value="F:iron ion binding"/>
    <property type="evidence" value="ECO:0007669"/>
    <property type="project" value="InterPro"/>
</dbReference>
<dbReference type="Proteomes" id="UP000184310">
    <property type="component" value="Unassembled WGS sequence"/>
</dbReference>
<dbReference type="GO" id="GO:0016491">
    <property type="term" value="F:oxidoreductase activity"/>
    <property type="evidence" value="ECO:0007669"/>
    <property type="project" value="InterPro"/>
</dbReference>
<dbReference type="Gene3D" id="1.20.1260.10">
    <property type="match status" value="1"/>
</dbReference>
<dbReference type="RefSeq" id="WP_072985198.1">
    <property type="nucleotide sequence ID" value="NZ_FQZB01000004.1"/>
</dbReference>
<keyword evidence="2" id="KW-0813">Transport</keyword>
<comment type="cofactor">
    <cofactor evidence="1">
        <name>Fe(3+)</name>
        <dbReference type="ChEBI" id="CHEBI:29034"/>
    </cofactor>
</comment>
<dbReference type="PROSITE" id="PS50905">
    <property type="entry name" value="FERRITIN_LIKE"/>
    <property type="match status" value="1"/>
</dbReference>
<dbReference type="Pfam" id="PF21349">
    <property type="entry name" value="RUBY_RBDX"/>
    <property type="match status" value="1"/>
</dbReference>
<protein>
    <submittedName>
        <fullName evidence="8">Rubrerythrin</fullName>
    </submittedName>
</protein>
<dbReference type="InterPro" id="IPR052364">
    <property type="entry name" value="Rubrerythrin"/>
</dbReference>
<organism evidence="8 9">
    <name type="scientific">Clostridium cavendishii DSM 21758</name>
    <dbReference type="NCBI Taxonomy" id="1121302"/>
    <lineage>
        <taxon>Bacteria</taxon>
        <taxon>Bacillati</taxon>
        <taxon>Bacillota</taxon>
        <taxon>Clostridia</taxon>
        <taxon>Eubacteriales</taxon>
        <taxon>Clostridiaceae</taxon>
        <taxon>Clostridium</taxon>
    </lineage>
</organism>
<dbReference type="InterPro" id="IPR012347">
    <property type="entry name" value="Ferritin-like"/>
</dbReference>
<keyword evidence="3" id="KW-0479">Metal-binding</keyword>
<dbReference type="CDD" id="cd00729">
    <property type="entry name" value="rubredoxin_SM"/>
    <property type="match status" value="1"/>
</dbReference>
<dbReference type="PANTHER" id="PTHR43865">
    <property type="entry name" value="RUBRERYTHRIN-RELATED"/>
    <property type="match status" value="1"/>
</dbReference>
<name>A0A1M6D4N3_9CLOT</name>
<dbReference type="PANTHER" id="PTHR43865:SF1">
    <property type="entry name" value="RUBRERYTHRIN-RELATED"/>
    <property type="match status" value="1"/>
</dbReference>
<evidence type="ECO:0000256" key="5">
    <source>
        <dbReference type="ARBA" id="ARBA00023004"/>
    </source>
</evidence>
<gene>
    <name evidence="8" type="ORF">SAMN02745163_00630</name>
</gene>
<dbReference type="InterPro" id="IPR009078">
    <property type="entry name" value="Ferritin-like_SF"/>
</dbReference>
<feature type="domain" description="Rubredoxin-like" evidence="6">
    <location>
        <begin position="140"/>
        <end position="174"/>
    </location>
</feature>
<dbReference type="STRING" id="1121302.SAMN02745163_00630"/>
<dbReference type="InterPro" id="IPR048574">
    <property type="entry name" value="RUBY_RBDX"/>
</dbReference>
<evidence type="ECO:0000256" key="1">
    <source>
        <dbReference type="ARBA" id="ARBA00001965"/>
    </source>
</evidence>
<dbReference type="InterPro" id="IPR009040">
    <property type="entry name" value="Ferritin-like_diiron"/>
</dbReference>
<dbReference type="SUPFAM" id="SSF57802">
    <property type="entry name" value="Rubredoxin-like"/>
    <property type="match status" value="1"/>
</dbReference>
<evidence type="ECO:0000259" key="7">
    <source>
        <dbReference type="PROSITE" id="PS50905"/>
    </source>
</evidence>
<feature type="domain" description="Ferritin-like diiron" evidence="7">
    <location>
        <begin position="3"/>
        <end position="133"/>
    </location>
</feature>